<feature type="domain" description="Thioredoxin" evidence="2">
    <location>
        <begin position="329"/>
        <end position="477"/>
    </location>
</feature>
<feature type="region of interest" description="Disordered" evidence="1">
    <location>
        <begin position="487"/>
        <end position="507"/>
    </location>
</feature>
<dbReference type="InterPro" id="IPR050553">
    <property type="entry name" value="Thioredoxin_ResA/DsbE_sf"/>
</dbReference>
<gene>
    <name evidence="3" type="ORF">ACM44_05970</name>
</gene>
<name>A0A0J7LRY1_9FLAO</name>
<comment type="caution">
    <text evidence="3">The sequence shown here is derived from an EMBL/GenBank/DDBJ whole genome shotgun (WGS) entry which is preliminary data.</text>
</comment>
<sequence length="507" mass="55665">MKTYFLVFLFAVLAVSCSKKVEVSGNFAGGSPLERVEIIEASGVGTLPLINMGVDSKGSFSGSFDAPKNGMYLISYAGKQAMVYLKGGQKFNISGQAANFPQQFTVTGDAKKNNDFIAETVKFIQEYAPKINMQELITKDEAAFLKGVEKIKTDIGNNIESAAKKTSPDSDAVQWKKDELIASILSVMAQYETNHGMATGNPSFKVTKNFLDLEKKLTTDHDRLLRNQPIFRNYLLGKLTNGFQEFAAAQNKDGKSTSSEIFAKYLETKKDLSQLTKDYLLAFVISSQDVSPNESPERAESINKLIEKNIKDSEVKKDLQRIQFVINGPKIGEAASSGKLVKADGSTDKLFDGKGKPTLVMFYASWNPYISEAAIPVLKEVVNFYKSKMNFAYVNLDDTKEQFVKTSNAMLKGIPGTNLYADGGLNSQIAKDFGIYGFKMPSFIVLDKDGKIASRFFYNLGDPEVVSILDKMTGLKAPTVAPEAHLQNDLLAPGARDSQEQPAPTTK</sequence>
<dbReference type="Proteomes" id="UP000035900">
    <property type="component" value="Unassembled WGS sequence"/>
</dbReference>
<reference evidence="3" key="1">
    <citation type="journal article" date="2004" name="Int. J. Syst. Evol. Microbiol.">
        <title>Kaistella koreensis gen. nov., sp. nov., a novel member of the Chryseobacterium-Bergeyella-Riemerella branch.</title>
        <authorList>
            <person name="Kim M.K."/>
            <person name="Im W.T."/>
            <person name="Shin Y.K."/>
            <person name="Lim J.H."/>
            <person name="Kim S.H."/>
            <person name="Lee B.C."/>
            <person name="Park M.Y."/>
            <person name="Lee K.Y."/>
            <person name="Lee S.T."/>
        </authorList>
    </citation>
    <scope>NUCLEOTIDE SEQUENCE [LARGE SCALE GENOMIC DNA]</scope>
    <source>
        <strain evidence="3">CCUG 49689</strain>
    </source>
</reference>
<dbReference type="EMBL" id="LFNG01000006">
    <property type="protein sequence ID" value="KMQ71760.1"/>
    <property type="molecule type" value="Genomic_DNA"/>
</dbReference>
<dbReference type="RefSeq" id="WP_048499105.1">
    <property type="nucleotide sequence ID" value="NZ_LFNG01000006.1"/>
</dbReference>
<dbReference type="STRING" id="1304281.ACM44_05970"/>
<dbReference type="InterPro" id="IPR012336">
    <property type="entry name" value="Thioredoxin-like_fold"/>
</dbReference>
<dbReference type="PROSITE" id="PS51352">
    <property type="entry name" value="THIOREDOXIN_2"/>
    <property type="match status" value="1"/>
</dbReference>
<dbReference type="InterPro" id="IPR013766">
    <property type="entry name" value="Thioredoxin_domain"/>
</dbReference>
<dbReference type="OrthoDB" id="1272911at2"/>
<dbReference type="AlphaFoldDB" id="A0A0J7LRY1"/>
<evidence type="ECO:0000259" key="2">
    <source>
        <dbReference type="PROSITE" id="PS51352"/>
    </source>
</evidence>
<evidence type="ECO:0000313" key="3">
    <source>
        <dbReference type="EMBL" id="KMQ71760.1"/>
    </source>
</evidence>
<proteinExistence type="predicted"/>
<dbReference type="PANTHER" id="PTHR42852">
    <property type="entry name" value="THIOL:DISULFIDE INTERCHANGE PROTEIN DSBE"/>
    <property type="match status" value="1"/>
</dbReference>
<evidence type="ECO:0000256" key="1">
    <source>
        <dbReference type="SAM" id="MobiDB-lite"/>
    </source>
</evidence>
<keyword evidence="4" id="KW-1185">Reference proteome</keyword>
<reference evidence="3" key="2">
    <citation type="submission" date="2015-06" db="EMBL/GenBank/DDBJ databases">
        <authorList>
            <person name="Miller J.R."/>
            <person name="Newman J.D."/>
        </authorList>
    </citation>
    <scope>NUCLEOTIDE SEQUENCE</scope>
    <source>
        <strain evidence="3">CCUG 49689</strain>
    </source>
</reference>
<protein>
    <submittedName>
        <fullName evidence="3">Thioredoxin</fullName>
    </submittedName>
</protein>
<evidence type="ECO:0000313" key="4">
    <source>
        <dbReference type="Proteomes" id="UP000035900"/>
    </source>
</evidence>
<dbReference type="InterPro" id="IPR036249">
    <property type="entry name" value="Thioredoxin-like_sf"/>
</dbReference>
<dbReference type="PATRIC" id="fig|1304281.5.peg.1278"/>
<dbReference type="PROSITE" id="PS51257">
    <property type="entry name" value="PROKAR_LIPOPROTEIN"/>
    <property type="match status" value="1"/>
</dbReference>
<organism evidence="3 4">
    <name type="scientific">Chryseobacterium koreense CCUG 49689</name>
    <dbReference type="NCBI Taxonomy" id="1304281"/>
    <lineage>
        <taxon>Bacteria</taxon>
        <taxon>Pseudomonadati</taxon>
        <taxon>Bacteroidota</taxon>
        <taxon>Flavobacteriia</taxon>
        <taxon>Flavobacteriales</taxon>
        <taxon>Weeksellaceae</taxon>
        <taxon>Chryseobacterium group</taxon>
        <taxon>Chryseobacterium</taxon>
    </lineage>
</organism>
<accession>A0A0J7LRY1</accession>
<dbReference type="Pfam" id="PF13905">
    <property type="entry name" value="Thioredoxin_8"/>
    <property type="match status" value="1"/>
</dbReference>
<dbReference type="CDD" id="cd02966">
    <property type="entry name" value="TlpA_like_family"/>
    <property type="match status" value="1"/>
</dbReference>
<dbReference type="SUPFAM" id="SSF52833">
    <property type="entry name" value="Thioredoxin-like"/>
    <property type="match status" value="1"/>
</dbReference>
<dbReference type="PANTHER" id="PTHR42852:SF17">
    <property type="entry name" value="THIOREDOXIN-LIKE PROTEIN HI_1115"/>
    <property type="match status" value="1"/>
</dbReference>
<dbReference type="Gene3D" id="3.40.30.10">
    <property type="entry name" value="Glutaredoxin"/>
    <property type="match status" value="1"/>
</dbReference>